<evidence type="ECO:0000313" key="1">
    <source>
        <dbReference type="EMBL" id="RMM01711.1"/>
    </source>
</evidence>
<dbReference type="AlphaFoldDB" id="A0A3M3AMU4"/>
<dbReference type="Proteomes" id="UP000282378">
    <property type="component" value="Unassembled WGS sequence"/>
</dbReference>
<organism evidence="1 2">
    <name type="scientific">Pseudomonas syringae pv. maculicola</name>
    <dbReference type="NCBI Taxonomy" id="59511"/>
    <lineage>
        <taxon>Bacteria</taxon>
        <taxon>Pseudomonadati</taxon>
        <taxon>Pseudomonadota</taxon>
        <taxon>Gammaproteobacteria</taxon>
        <taxon>Pseudomonadales</taxon>
        <taxon>Pseudomonadaceae</taxon>
        <taxon>Pseudomonas</taxon>
    </lineage>
</organism>
<name>A0A3M3AMU4_PSEYM</name>
<gene>
    <name evidence="1" type="ORF">APX70_07825</name>
</gene>
<feature type="non-terminal residue" evidence="1">
    <location>
        <position position="1"/>
    </location>
</feature>
<evidence type="ECO:0008006" key="3">
    <source>
        <dbReference type="Google" id="ProtNLM"/>
    </source>
</evidence>
<comment type="caution">
    <text evidence="1">The sequence shown here is derived from an EMBL/GenBank/DDBJ whole genome shotgun (WGS) entry which is preliminary data.</text>
</comment>
<reference evidence="1 2" key="1">
    <citation type="submission" date="2018-08" db="EMBL/GenBank/DDBJ databases">
        <title>Recombination of ecologically and evolutionarily significant loci maintains genetic cohesion in the Pseudomonas syringae species complex.</title>
        <authorList>
            <person name="Dillon M."/>
            <person name="Thakur S."/>
            <person name="Almeida R.N.D."/>
            <person name="Weir B.S."/>
            <person name="Guttman D.S."/>
        </authorList>
    </citation>
    <scope>NUCLEOTIDE SEQUENCE [LARGE SCALE GENOMIC DNA]</scope>
    <source>
        <strain evidence="1 2">88_10</strain>
    </source>
</reference>
<proteinExistence type="predicted"/>
<sequence>YRRFGDASRSLEIVQRNRLAHPGFVPPGTLKIAQE</sequence>
<accession>A0A3M3AMU4</accession>
<protein>
    <recommendedName>
        <fullName evidence="3">DNA circulation protein</fullName>
    </recommendedName>
</protein>
<dbReference type="EMBL" id="RBNL01000467">
    <property type="protein sequence ID" value="RMM01711.1"/>
    <property type="molecule type" value="Genomic_DNA"/>
</dbReference>
<evidence type="ECO:0000313" key="2">
    <source>
        <dbReference type="Proteomes" id="UP000282378"/>
    </source>
</evidence>